<keyword evidence="2 5" id="KW-0812">Transmembrane</keyword>
<feature type="transmembrane region" description="Helical" evidence="5">
    <location>
        <begin position="221"/>
        <end position="238"/>
    </location>
</feature>
<accession>A0A381TTS1</accession>
<dbReference type="Pfam" id="PF00892">
    <property type="entry name" value="EamA"/>
    <property type="match status" value="2"/>
</dbReference>
<keyword evidence="4 5" id="KW-0472">Membrane</keyword>
<keyword evidence="3 5" id="KW-1133">Transmembrane helix</keyword>
<dbReference type="SUPFAM" id="SSF103481">
    <property type="entry name" value="Multidrug resistance efflux transporter EmrE"/>
    <property type="match status" value="2"/>
</dbReference>
<evidence type="ECO:0000256" key="2">
    <source>
        <dbReference type="ARBA" id="ARBA00022692"/>
    </source>
</evidence>
<organism evidence="7">
    <name type="scientific">marine metagenome</name>
    <dbReference type="NCBI Taxonomy" id="408172"/>
    <lineage>
        <taxon>unclassified sequences</taxon>
        <taxon>metagenomes</taxon>
        <taxon>ecological metagenomes</taxon>
    </lineage>
</organism>
<sequence length="300" mass="31370">MFSFGPLTFRAVVEADEWQYLFHRAFWTGVVAALVIALGGRNPVRAIRAAGGRQLVAGLLLGTLFGIFVVALSRVTAAFILLLQCTSPFYAALMARLFLGEKVSRRTVLAMSVAAAGVLVMVGGNVGGGDPLGIGLALILPVCLGAYTVLVRSSPAEDPGAPTVVAGFFAATVAGLISLFGPGLALPARDVLMGFVGGGLLLGLGVPMWNYAHRFVPVAEVNLLLITEVVLAPVWLWIWPGERPSSTTLIGGGIALAAVTWLTVVTARAGEMERAPRRIGLHAGAAPGYRRFVSQRNGGR</sequence>
<name>A0A381TTS1_9ZZZZ</name>
<evidence type="ECO:0000256" key="1">
    <source>
        <dbReference type="ARBA" id="ARBA00004141"/>
    </source>
</evidence>
<feature type="transmembrane region" description="Helical" evidence="5">
    <location>
        <begin position="132"/>
        <end position="151"/>
    </location>
</feature>
<feature type="domain" description="EamA" evidence="6">
    <location>
        <begin position="14"/>
        <end position="122"/>
    </location>
</feature>
<dbReference type="EMBL" id="UINC01004997">
    <property type="protein sequence ID" value="SVA18337.1"/>
    <property type="molecule type" value="Genomic_DNA"/>
</dbReference>
<evidence type="ECO:0000256" key="5">
    <source>
        <dbReference type="SAM" id="Phobius"/>
    </source>
</evidence>
<gene>
    <name evidence="7" type="ORF">METZ01_LOCUS71191</name>
</gene>
<protein>
    <recommendedName>
        <fullName evidence="6">EamA domain-containing protein</fullName>
    </recommendedName>
</protein>
<feature type="domain" description="EamA" evidence="6">
    <location>
        <begin position="132"/>
        <end position="262"/>
    </location>
</feature>
<reference evidence="7" key="1">
    <citation type="submission" date="2018-05" db="EMBL/GenBank/DDBJ databases">
        <authorList>
            <person name="Lanie J.A."/>
            <person name="Ng W.-L."/>
            <person name="Kazmierczak K.M."/>
            <person name="Andrzejewski T.M."/>
            <person name="Davidsen T.M."/>
            <person name="Wayne K.J."/>
            <person name="Tettelin H."/>
            <person name="Glass J.I."/>
            <person name="Rusch D."/>
            <person name="Podicherti R."/>
            <person name="Tsui H.-C.T."/>
            <person name="Winkler M.E."/>
        </authorList>
    </citation>
    <scope>NUCLEOTIDE SEQUENCE</scope>
</reference>
<feature type="transmembrane region" description="Helical" evidence="5">
    <location>
        <begin position="163"/>
        <end position="185"/>
    </location>
</feature>
<comment type="subcellular location">
    <subcellularLocation>
        <location evidence="1">Membrane</location>
        <topology evidence="1">Multi-pass membrane protein</topology>
    </subcellularLocation>
</comment>
<evidence type="ECO:0000256" key="4">
    <source>
        <dbReference type="ARBA" id="ARBA00023136"/>
    </source>
</evidence>
<evidence type="ECO:0000259" key="6">
    <source>
        <dbReference type="Pfam" id="PF00892"/>
    </source>
</evidence>
<dbReference type="InterPro" id="IPR000620">
    <property type="entry name" value="EamA_dom"/>
</dbReference>
<feature type="transmembrane region" description="Helical" evidence="5">
    <location>
        <begin position="250"/>
        <end position="269"/>
    </location>
</feature>
<dbReference type="PANTHER" id="PTHR32322">
    <property type="entry name" value="INNER MEMBRANE TRANSPORTER"/>
    <property type="match status" value="1"/>
</dbReference>
<dbReference type="AlphaFoldDB" id="A0A381TTS1"/>
<dbReference type="GO" id="GO:0016020">
    <property type="term" value="C:membrane"/>
    <property type="evidence" value="ECO:0007669"/>
    <property type="project" value="UniProtKB-SubCell"/>
</dbReference>
<feature type="transmembrane region" description="Helical" evidence="5">
    <location>
        <begin position="20"/>
        <end position="40"/>
    </location>
</feature>
<feature type="transmembrane region" description="Helical" evidence="5">
    <location>
        <begin position="108"/>
        <end position="126"/>
    </location>
</feature>
<proteinExistence type="predicted"/>
<dbReference type="InterPro" id="IPR050638">
    <property type="entry name" value="AA-Vitamin_Transporters"/>
</dbReference>
<dbReference type="InterPro" id="IPR037185">
    <property type="entry name" value="EmrE-like"/>
</dbReference>
<evidence type="ECO:0000256" key="3">
    <source>
        <dbReference type="ARBA" id="ARBA00022989"/>
    </source>
</evidence>
<feature type="transmembrane region" description="Helical" evidence="5">
    <location>
        <begin position="52"/>
        <end position="72"/>
    </location>
</feature>
<feature type="transmembrane region" description="Helical" evidence="5">
    <location>
        <begin position="78"/>
        <end position="99"/>
    </location>
</feature>
<feature type="transmembrane region" description="Helical" evidence="5">
    <location>
        <begin position="191"/>
        <end position="209"/>
    </location>
</feature>
<evidence type="ECO:0000313" key="7">
    <source>
        <dbReference type="EMBL" id="SVA18337.1"/>
    </source>
</evidence>
<dbReference type="PANTHER" id="PTHR32322:SF2">
    <property type="entry name" value="EAMA DOMAIN-CONTAINING PROTEIN"/>
    <property type="match status" value="1"/>
</dbReference>